<dbReference type="AlphaFoldDB" id="A0A379PJL5"/>
<name>A0A379PJL5_9PROT</name>
<sequence>MIGIVWRSLLLLGLFLAGLNLLGLIPQEASRPSVVAEQ</sequence>
<dbReference type="EMBL" id="UGVN01000002">
    <property type="protein sequence ID" value="SUE95087.1"/>
    <property type="molecule type" value="Genomic_DNA"/>
</dbReference>
<evidence type="ECO:0000313" key="2">
    <source>
        <dbReference type="Proteomes" id="UP000254919"/>
    </source>
</evidence>
<accession>A0A379PJL5</accession>
<protein>
    <submittedName>
        <fullName evidence="1">Uncharacterized protein</fullName>
    </submittedName>
</protein>
<evidence type="ECO:0000313" key="1">
    <source>
        <dbReference type="EMBL" id="SUE95087.1"/>
    </source>
</evidence>
<organism evidence="1 2">
    <name type="scientific">Roseomonas mucosa</name>
    <dbReference type="NCBI Taxonomy" id="207340"/>
    <lineage>
        <taxon>Bacteria</taxon>
        <taxon>Pseudomonadati</taxon>
        <taxon>Pseudomonadota</taxon>
        <taxon>Alphaproteobacteria</taxon>
        <taxon>Acetobacterales</taxon>
        <taxon>Roseomonadaceae</taxon>
        <taxon>Roseomonas</taxon>
    </lineage>
</organism>
<gene>
    <name evidence="1" type="ORF">NCTC13291_03970</name>
</gene>
<proteinExistence type="predicted"/>
<reference evidence="1 2" key="1">
    <citation type="submission" date="2018-06" db="EMBL/GenBank/DDBJ databases">
        <authorList>
            <consortium name="Pathogen Informatics"/>
            <person name="Doyle S."/>
        </authorList>
    </citation>
    <scope>NUCLEOTIDE SEQUENCE [LARGE SCALE GENOMIC DNA]</scope>
    <source>
        <strain evidence="1 2">NCTC13291</strain>
    </source>
</reference>
<dbReference type="Proteomes" id="UP000254919">
    <property type="component" value="Unassembled WGS sequence"/>
</dbReference>